<dbReference type="InterPro" id="IPR007110">
    <property type="entry name" value="Ig-like_dom"/>
</dbReference>
<reference evidence="4" key="2">
    <citation type="submission" date="2025-09" db="UniProtKB">
        <authorList>
            <consortium name="Ensembl"/>
        </authorList>
    </citation>
    <scope>IDENTIFICATION</scope>
</reference>
<dbReference type="AlphaFoldDB" id="A0A8C8HQA4"/>
<evidence type="ECO:0000313" key="4">
    <source>
        <dbReference type="Ensembl" id="ENSOTSP00005067623.2"/>
    </source>
</evidence>
<reference evidence="4" key="1">
    <citation type="submission" date="2025-08" db="UniProtKB">
        <authorList>
            <consortium name="Ensembl"/>
        </authorList>
    </citation>
    <scope>IDENTIFICATION</scope>
</reference>
<keyword evidence="2" id="KW-0812">Transmembrane</keyword>
<gene>
    <name evidence="4" type="primary">CD22</name>
</gene>
<feature type="transmembrane region" description="Helical" evidence="2">
    <location>
        <begin position="335"/>
        <end position="356"/>
    </location>
</feature>
<dbReference type="SMART" id="SM00408">
    <property type="entry name" value="IGc2"/>
    <property type="match status" value="2"/>
</dbReference>
<keyword evidence="2" id="KW-1133">Transmembrane helix</keyword>
<keyword evidence="5" id="KW-1185">Reference proteome</keyword>
<dbReference type="Pfam" id="PF13927">
    <property type="entry name" value="Ig_3"/>
    <property type="match status" value="1"/>
</dbReference>
<keyword evidence="2" id="KW-0472">Membrane</keyword>
<dbReference type="PANTHER" id="PTHR46013">
    <property type="entry name" value="VASCULAR CELL ADHESION MOLECULE 1"/>
    <property type="match status" value="1"/>
</dbReference>
<feature type="domain" description="Ig-like" evidence="3">
    <location>
        <begin position="163"/>
        <end position="234"/>
    </location>
</feature>
<dbReference type="InterPro" id="IPR003598">
    <property type="entry name" value="Ig_sub2"/>
</dbReference>
<dbReference type="SUPFAM" id="SSF48726">
    <property type="entry name" value="Immunoglobulin"/>
    <property type="match status" value="3"/>
</dbReference>
<dbReference type="GO" id="GO:0098609">
    <property type="term" value="P:cell-cell adhesion"/>
    <property type="evidence" value="ECO:0007669"/>
    <property type="project" value="InterPro"/>
</dbReference>
<dbReference type="InterPro" id="IPR003989">
    <property type="entry name" value="VCAM-1"/>
</dbReference>
<sequence length="513" mass="56966">MIDLLSIKLSNSILCYFVSVFQFDAMWLLKMISVMLVITLTLLGVSGSNWKVTFNDTAPCALRGSSVVFACSYAYPSDQTITNSFWYFSSQRKNNDLFLAQEYRGRVEYLGNKDNNCTLKMNNLISSDATQYHFRFETVNKGGETNAWSSKTWVSLSLTGLTAKVQPATVRAGERVTLTCVTTCTPSDHPTIVWSRDGHSVSNTEFLASSEDSGRYRCAVQGQENLNSAPMSLDVKYAPRNTLVSVSPSGPVVEGSSVNLTCSSHANPAVENYTWFKKDGTDTSQTGSGEVLRLTSLTSSDSGQYFCEARNKEGAHNSTVLSLILQDTNTVQMPVYISSAATVFMVIILLVFLWMWKSPFKLCQKTAVDKKDDQNPVLFSRRTSNDPATQEARTEERENALYANIQLPPSHIHPQDSSLYSVVEPPALQNPPDPHYATFDFQQFCSSIDRAQLSGLHDDDVVYSKMKTKQAKVTDNLQYASIQFPLPSPTARSEERLEVDHSVIYSTVAKPEA</sequence>
<dbReference type="PANTHER" id="PTHR46013:SF4">
    <property type="entry name" value="B-CELL RECEPTOR CD22-RELATED"/>
    <property type="match status" value="1"/>
</dbReference>
<dbReference type="Ensembl" id="ENSOTST00005073413.2">
    <property type="protein sequence ID" value="ENSOTSP00005067623.2"/>
    <property type="gene ID" value="ENSOTSG00005058923.1"/>
</dbReference>
<dbReference type="InterPro" id="IPR003599">
    <property type="entry name" value="Ig_sub"/>
</dbReference>
<feature type="domain" description="Ig-like" evidence="3">
    <location>
        <begin position="239"/>
        <end position="322"/>
    </location>
</feature>
<dbReference type="GO" id="GO:0016020">
    <property type="term" value="C:membrane"/>
    <property type="evidence" value="ECO:0007669"/>
    <property type="project" value="InterPro"/>
</dbReference>
<feature type="transmembrane region" description="Helical" evidence="2">
    <location>
        <begin position="27"/>
        <end position="45"/>
    </location>
</feature>
<evidence type="ECO:0000259" key="3">
    <source>
        <dbReference type="PROSITE" id="PS50835"/>
    </source>
</evidence>
<dbReference type="Proteomes" id="UP000694402">
    <property type="component" value="Unassembled WGS sequence"/>
</dbReference>
<accession>A0A8C8HQA4</accession>
<evidence type="ECO:0000256" key="2">
    <source>
        <dbReference type="SAM" id="Phobius"/>
    </source>
</evidence>
<dbReference type="PROSITE" id="PS50835">
    <property type="entry name" value="IG_LIKE"/>
    <property type="match status" value="2"/>
</dbReference>
<name>A0A8C8HQA4_ONCTS</name>
<dbReference type="PRINTS" id="PR01474">
    <property type="entry name" value="VCAM1"/>
</dbReference>
<dbReference type="Gene3D" id="2.60.40.10">
    <property type="entry name" value="Immunoglobulins"/>
    <property type="match status" value="3"/>
</dbReference>
<evidence type="ECO:0000313" key="5">
    <source>
        <dbReference type="Proteomes" id="UP000694402"/>
    </source>
</evidence>
<protein>
    <recommendedName>
        <fullName evidence="3">Ig-like domain-containing protein</fullName>
    </recommendedName>
</protein>
<dbReference type="GeneTree" id="ENSGT01010000222294"/>
<evidence type="ECO:0000256" key="1">
    <source>
        <dbReference type="SAM" id="MobiDB-lite"/>
    </source>
</evidence>
<proteinExistence type="predicted"/>
<feature type="region of interest" description="Disordered" evidence="1">
    <location>
        <begin position="377"/>
        <end position="396"/>
    </location>
</feature>
<dbReference type="SMART" id="SM00409">
    <property type="entry name" value="IG"/>
    <property type="match status" value="3"/>
</dbReference>
<dbReference type="InterPro" id="IPR013783">
    <property type="entry name" value="Ig-like_fold"/>
</dbReference>
<dbReference type="Pfam" id="PF13895">
    <property type="entry name" value="Ig_2"/>
    <property type="match status" value="1"/>
</dbReference>
<organism evidence="4 5">
    <name type="scientific">Oncorhynchus tshawytscha</name>
    <name type="common">Chinook salmon</name>
    <name type="synonym">Salmo tshawytscha</name>
    <dbReference type="NCBI Taxonomy" id="74940"/>
    <lineage>
        <taxon>Eukaryota</taxon>
        <taxon>Metazoa</taxon>
        <taxon>Chordata</taxon>
        <taxon>Craniata</taxon>
        <taxon>Vertebrata</taxon>
        <taxon>Euteleostomi</taxon>
        <taxon>Actinopterygii</taxon>
        <taxon>Neopterygii</taxon>
        <taxon>Teleostei</taxon>
        <taxon>Protacanthopterygii</taxon>
        <taxon>Salmoniformes</taxon>
        <taxon>Salmonidae</taxon>
        <taxon>Salmoninae</taxon>
        <taxon>Oncorhynchus</taxon>
    </lineage>
</organism>
<dbReference type="InterPro" id="IPR036179">
    <property type="entry name" value="Ig-like_dom_sf"/>
</dbReference>
<dbReference type="CDD" id="cd00096">
    <property type="entry name" value="Ig"/>
    <property type="match status" value="1"/>
</dbReference>